<sequence>MKYRIRIEPAGVEIECDAGQSLLDAALAQGYFPHHSCRRGECGACRVQLLSGEVGYAPGRRPDGAAALAADECLSCQAVPRSDVAIRAPEVLAEPGRRVVQASARVLEVERVCHDVAVVRLQLPASAGFQFKAGQYADVILRDGSRRSYSMANPPNADGLIEWHVRAMPGGRFSPHVYERLKPRDLLRVEGPFGAFGLAESEAPVVLLASGTGFAPIAAMLRSQADALARRGAVLYWGGRRLEDLYAREEAEHWAQRHPGCRFVPVLSDPAPGWHGRTGFVHEAVVADIPDLAGHEVYACGNPLMVDAARTVYCQDHGLPPARFHSDAFVTRCEPREAAQAA</sequence>
<dbReference type="InterPro" id="IPR050415">
    <property type="entry name" value="MRET"/>
</dbReference>
<dbReference type="InterPro" id="IPR006058">
    <property type="entry name" value="2Fe2S_fd_BS"/>
</dbReference>
<dbReference type="PROSITE" id="PS51085">
    <property type="entry name" value="2FE2S_FER_2"/>
    <property type="match status" value="1"/>
</dbReference>
<evidence type="ECO:0000313" key="7">
    <source>
        <dbReference type="Proteomes" id="UP000177515"/>
    </source>
</evidence>
<keyword evidence="2" id="KW-0479">Metal-binding</keyword>
<dbReference type="Gene3D" id="3.10.20.30">
    <property type="match status" value="1"/>
</dbReference>
<dbReference type="InterPro" id="IPR001709">
    <property type="entry name" value="Flavoprot_Pyr_Nucl_cyt_Rdtase"/>
</dbReference>
<evidence type="ECO:0000313" key="6">
    <source>
        <dbReference type="EMBL" id="AOZ10323.1"/>
    </source>
</evidence>
<protein>
    <recommendedName>
        <fullName evidence="8">CDP-6-deoxy-delta-3,4-glucoseen reductase</fullName>
    </recommendedName>
</protein>
<dbReference type="Pfam" id="PF00111">
    <property type="entry name" value="Fer2"/>
    <property type="match status" value="1"/>
</dbReference>
<reference evidence="6 7" key="1">
    <citation type="submission" date="2016-10" db="EMBL/GenBank/DDBJ databases">
        <title>Complete genome sequences of three Cupriavidus strains isolated from various Malaysian environments.</title>
        <authorList>
            <person name="Abdullah A.A.-A."/>
            <person name="Shafie N.A.H."/>
            <person name="Lau N.S."/>
        </authorList>
    </citation>
    <scope>NUCLEOTIDE SEQUENCE [LARGE SCALE GENOMIC DNA]</scope>
    <source>
        <strain evidence="6 7">USMAA1020</strain>
    </source>
</reference>
<dbReference type="PROSITE" id="PS51384">
    <property type="entry name" value="FAD_FR"/>
    <property type="match status" value="1"/>
</dbReference>
<dbReference type="InterPro" id="IPR017938">
    <property type="entry name" value="Riboflavin_synthase-like_b-brl"/>
</dbReference>
<dbReference type="Pfam" id="PF00175">
    <property type="entry name" value="NAD_binding_1"/>
    <property type="match status" value="1"/>
</dbReference>
<dbReference type="PRINTS" id="PR00410">
    <property type="entry name" value="PHEHYDRXLASE"/>
</dbReference>
<dbReference type="InterPro" id="IPR001041">
    <property type="entry name" value="2Fe-2S_ferredoxin-type"/>
</dbReference>
<accession>A0ABN4TTJ7</accession>
<dbReference type="SUPFAM" id="SSF52343">
    <property type="entry name" value="Ferredoxin reductase-like, C-terminal NADP-linked domain"/>
    <property type="match status" value="1"/>
</dbReference>
<evidence type="ECO:0000256" key="1">
    <source>
        <dbReference type="ARBA" id="ARBA00001974"/>
    </source>
</evidence>
<keyword evidence="2" id="KW-0001">2Fe-2S</keyword>
<dbReference type="InterPro" id="IPR039261">
    <property type="entry name" value="FNR_nucleotide-bd"/>
</dbReference>
<name>A0ABN4TTJ7_9BURK</name>
<dbReference type="InterPro" id="IPR012675">
    <property type="entry name" value="Beta-grasp_dom_sf"/>
</dbReference>
<dbReference type="CDD" id="cd06189">
    <property type="entry name" value="flavin_oxioreductase"/>
    <property type="match status" value="1"/>
</dbReference>
<dbReference type="InterPro" id="IPR008333">
    <property type="entry name" value="Cbr1-like_FAD-bd_dom"/>
</dbReference>
<dbReference type="PANTHER" id="PTHR47354">
    <property type="entry name" value="NADH OXIDOREDUCTASE HCR"/>
    <property type="match status" value="1"/>
</dbReference>
<dbReference type="Proteomes" id="UP000177515">
    <property type="component" value="Chromosome 2"/>
</dbReference>
<keyword evidence="7" id="KW-1185">Reference proteome</keyword>
<dbReference type="InterPro" id="IPR001433">
    <property type="entry name" value="OxRdtase_FAD/NAD-bd"/>
</dbReference>
<evidence type="ECO:0008006" key="8">
    <source>
        <dbReference type="Google" id="ProtNLM"/>
    </source>
</evidence>
<feature type="domain" description="2Fe-2S ferredoxin-type" evidence="4">
    <location>
        <begin position="3"/>
        <end position="92"/>
    </location>
</feature>
<dbReference type="CDD" id="cd00207">
    <property type="entry name" value="fer2"/>
    <property type="match status" value="1"/>
</dbReference>
<dbReference type="SUPFAM" id="SSF63380">
    <property type="entry name" value="Riboflavin synthase domain-like"/>
    <property type="match status" value="1"/>
</dbReference>
<feature type="domain" description="FAD-binding FR-type" evidence="5">
    <location>
        <begin position="99"/>
        <end position="199"/>
    </location>
</feature>
<dbReference type="EMBL" id="CP017755">
    <property type="protein sequence ID" value="AOZ10323.1"/>
    <property type="molecule type" value="Genomic_DNA"/>
</dbReference>
<dbReference type="SUPFAM" id="SSF54292">
    <property type="entry name" value="2Fe-2S ferredoxin-like"/>
    <property type="match status" value="1"/>
</dbReference>
<dbReference type="RefSeq" id="WP_071018226.1">
    <property type="nucleotide sequence ID" value="NZ_CP017755.1"/>
</dbReference>
<dbReference type="Gene3D" id="2.40.30.10">
    <property type="entry name" value="Translation factors"/>
    <property type="match status" value="1"/>
</dbReference>
<dbReference type="PRINTS" id="PR00371">
    <property type="entry name" value="FPNCR"/>
</dbReference>
<comment type="cofactor">
    <cofactor evidence="1">
        <name>FAD</name>
        <dbReference type="ChEBI" id="CHEBI:57692"/>
    </cofactor>
</comment>
<comment type="cofactor">
    <cofactor evidence="3">
        <name>[2Fe-2S] cluster</name>
        <dbReference type="ChEBI" id="CHEBI:190135"/>
    </cofactor>
</comment>
<keyword evidence="2" id="KW-0411">Iron-sulfur</keyword>
<dbReference type="PANTHER" id="PTHR47354:SF5">
    <property type="entry name" value="PROTEIN RFBI"/>
    <property type="match status" value="1"/>
</dbReference>
<organism evidence="6 7">
    <name type="scientific">Cupriavidus malaysiensis</name>
    <dbReference type="NCBI Taxonomy" id="367825"/>
    <lineage>
        <taxon>Bacteria</taxon>
        <taxon>Pseudomonadati</taxon>
        <taxon>Pseudomonadota</taxon>
        <taxon>Betaproteobacteria</taxon>
        <taxon>Burkholderiales</taxon>
        <taxon>Burkholderiaceae</taxon>
        <taxon>Cupriavidus</taxon>
    </lineage>
</organism>
<dbReference type="Pfam" id="PF00970">
    <property type="entry name" value="FAD_binding_6"/>
    <property type="match status" value="1"/>
</dbReference>
<keyword evidence="2" id="KW-0408">Iron</keyword>
<proteinExistence type="predicted"/>
<dbReference type="Gene3D" id="3.40.50.80">
    <property type="entry name" value="Nucleotide-binding domain of ferredoxin-NADP reductase (FNR) module"/>
    <property type="match status" value="1"/>
</dbReference>
<dbReference type="PROSITE" id="PS00197">
    <property type="entry name" value="2FE2S_FER_1"/>
    <property type="match status" value="1"/>
</dbReference>
<evidence type="ECO:0000259" key="4">
    <source>
        <dbReference type="PROSITE" id="PS51085"/>
    </source>
</evidence>
<gene>
    <name evidence="6" type="ORF">BKK80_32530</name>
</gene>
<dbReference type="InterPro" id="IPR017927">
    <property type="entry name" value="FAD-bd_FR_type"/>
</dbReference>
<evidence type="ECO:0000256" key="3">
    <source>
        <dbReference type="ARBA" id="ARBA00034078"/>
    </source>
</evidence>
<dbReference type="InterPro" id="IPR036010">
    <property type="entry name" value="2Fe-2S_ferredoxin-like_sf"/>
</dbReference>
<evidence type="ECO:0000259" key="5">
    <source>
        <dbReference type="PROSITE" id="PS51384"/>
    </source>
</evidence>
<evidence type="ECO:0000256" key="2">
    <source>
        <dbReference type="ARBA" id="ARBA00022714"/>
    </source>
</evidence>